<evidence type="ECO:0000256" key="8">
    <source>
        <dbReference type="ARBA" id="ARBA00078354"/>
    </source>
</evidence>
<dbReference type="GO" id="GO:0016784">
    <property type="term" value="F:3-mercaptopyruvate sulfurtransferase activity"/>
    <property type="evidence" value="ECO:0007669"/>
    <property type="project" value="UniProtKB-EC"/>
</dbReference>
<evidence type="ECO:0000256" key="3">
    <source>
        <dbReference type="ARBA" id="ARBA00022679"/>
    </source>
</evidence>
<dbReference type="OrthoDB" id="9781034at2"/>
<dbReference type="SMART" id="SM00450">
    <property type="entry name" value="RHOD"/>
    <property type="match status" value="2"/>
</dbReference>
<keyword evidence="4" id="KW-0677">Repeat</keyword>
<gene>
    <name evidence="10" type="ORF">SAMN04515666_101670</name>
</gene>
<dbReference type="CDD" id="cd01448">
    <property type="entry name" value="TST_Repeat_1"/>
    <property type="match status" value="1"/>
</dbReference>
<feature type="domain" description="Rhodanese" evidence="9">
    <location>
        <begin position="18"/>
        <end position="135"/>
    </location>
</feature>
<sequence length="284" mass="30179">MARNDIFVSTQWLAERLDAPDIVVLDGSYYLPAQNRDADAEYAQQRIPGAVRFDIDAVKDKSSSLPHMLPRPDAFAAAVGAMGIGDGMRIVVYDGLGLFSAPRVRWTFRTFGAKDVVILDGGLPQWLAEGRPVEDGPPRPRAPRSFTARLDHSAVADAHDIERAIASNSAQVVDARAADRFRGEAPEPRPGLRSGHIPGSLNLPSSALVADGKLKSPEAILAAFKDAGVDLDRPVMTTCGSGVSAVILSTALESIGKPTRAVYDGSWSEWGASDRPIATGPAKG</sequence>
<proteinExistence type="predicted"/>
<evidence type="ECO:0000313" key="10">
    <source>
        <dbReference type="EMBL" id="SEK49991.1"/>
    </source>
</evidence>
<dbReference type="FunFam" id="3.40.250.10:FF:000001">
    <property type="entry name" value="Sulfurtransferase"/>
    <property type="match status" value="1"/>
</dbReference>
<dbReference type="FunFam" id="3.40.250.10:FF:000015">
    <property type="entry name" value="Sulfurtransferase"/>
    <property type="match status" value="1"/>
</dbReference>
<dbReference type="PROSITE" id="PS50206">
    <property type="entry name" value="RHODANESE_3"/>
    <property type="match status" value="2"/>
</dbReference>
<keyword evidence="3 10" id="KW-0808">Transferase</keyword>
<dbReference type="PANTHER" id="PTHR11364:SF27">
    <property type="entry name" value="SULFURTRANSFERASE"/>
    <property type="match status" value="1"/>
</dbReference>
<accession>A0A1H7HI67</accession>
<dbReference type="InterPro" id="IPR045078">
    <property type="entry name" value="TST/MPST-like"/>
</dbReference>
<evidence type="ECO:0000256" key="5">
    <source>
        <dbReference type="ARBA" id="ARBA00051793"/>
    </source>
</evidence>
<dbReference type="Pfam" id="PF00581">
    <property type="entry name" value="Rhodanese"/>
    <property type="match status" value="2"/>
</dbReference>
<dbReference type="Proteomes" id="UP000199664">
    <property type="component" value="Unassembled WGS sequence"/>
</dbReference>
<dbReference type="GO" id="GO:0005737">
    <property type="term" value="C:cytoplasm"/>
    <property type="evidence" value="ECO:0007669"/>
    <property type="project" value="UniProtKB-SubCell"/>
</dbReference>
<evidence type="ECO:0000256" key="6">
    <source>
        <dbReference type="ARBA" id="ARBA00066832"/>
    </source>
</evidence>
<dbReference type="PANTHER" id="PTHR11364">
    <property type="entry name" value="THIOSULFATE SULFERTANSFERASE"/>
    <property type="match status" value="1"/>
</dbReference>
<dbReference type="AlphaFoldDB" id="A0A1H7HI67"/>
<dbReference type="NCBIfam" id="NF008557">
    <property type="entry name" value="PRK11493.1"/>
    <property type="match status" value="1"/>
</dbReference>
<keyword evidence="11" id="KW-1185">Reference proteome</keyword>
<dbReference type="EMBL" id="FOAN01000001">
    <property type="protein sequence ID" value="SEK49991.1"/>
    <property type="molecule type" value="Genomic_DNA"/>
</dbReference>
<comment type="subcellular location">
    <subcellularLocation>
        <location evidence="1">Cytoplasm</location>
    </subcellularLocation>
</comment>
<evidence type="ECO:0000256" key="2">
    <source>
        <dbReference type="ARBA" id="ARBA00022490"/>
    </source>
</evidence>
<protein>
    <recommendedName>
        <fullName evidence="7">3-mercaptopyruvate sulfurtransferase</fullName>
        <ecNumber evidence="6">2.8.1.2</ecNumber>
    </recommendedName>
    <alternativeName>
        <fullName evidence="8">Rhodanese-like protein</fullName>
    </alternativeName>
</protein>
<evidence type="ECO:0000259" key="9">
    <source>
        <dbReference type="PROSITE" id="PS50206"/>
    </source>
</evidence>
<comment type="catalytic activity">
    <reaction evidence="5">
        <text>2-oxo-3-sulfanylpropanoate + [thioredoxin]-dithiol = [thioredoxin]-disulfide + hydrogen sulfide + pyruvate + H(+)</text>
        <dbReference type="Rhea" id="RHEA:21740"/>
        <dbReference type="Rhea" id="RHEA-COMP:10698"/>
        <dbReference type="Rhea" id="RHEA-COMP:10700"/>
        <dbReference type="ChEBI" id="CHEBI:15361"/>
        <dbReference type="ChEBI" id="CHEBI:15378"/>
        <dbReference type="ChEBI" id="CHEBI:29919"/>
        <dbReference type="ChEBI" id="CHEBI:29950"/>
        <dbReference type="ChEBI" id="CHEBI:50058"/>
        <dbReference type="ChEBI" id="CHEBI:57678"/>
        <dbReference type="EC" id="2.8.1.2"/>
    </reaction>
    <physiologicalReaction direction="left-to-right" evidence="5">
        <dbReference type="Rhea" id="RHEA:21741"/>
    </physiologicalReaction>
</comment>
<dbReference type="InterPro" id="IPR036873">
    <property type="entry name" value="Rhodanese-like_dom_sf"/>
</dbReference>
<keyword evidence="2" id="KW-0963">Cytoplasm</keyword>
<keyword evidence="10" id="KW-0670">Pyruvate</keyword>
<dbReference type="RefSeq" id="WP_091829707.1">
    <property type="nucleotide sequence ID" value="NZ_FOAN01000001.1"/>
</dbReference>
<dbReference type="EC" id="2.8.1.2" evidence="6"/>
<evidence type="ECO:0000256" key="1">
    <source>
        <dbReference type="ARBA" id="ARBA00004496"/>
    </source>
</evidence>
<reference evidence="11" key="1">
    <citation type="submission" date="2016-10" db="EMBL/GenBank/DDBJ databases">
        <authorList>
            <person name="Varghese N."/>
            <person name="Submissions S."/>
        </authorList>
    </citation>
    <scope>NUCLEOTIDE SEQUENCE [LARGE SCALE GENOMIC DNA]</scope>
    <source>
        <strain evidence="11">LMG 26383,CCUG 61248,R- 45681</strain>
    </source>
</reference>
<dbReference type="CDD" id="cd01449">
    <property type="entry name" value="TST_Repeat_2"/>
    <property type="match status" value="1"/>
</dbReference>
<name>A0A1H7HI67_9HYPH</name>
<evidence type="ECO:0000313" key="11">
    <source>
        <dbReference type="Proteomes" id="UP000199664"/>
    </source>
</evidence>
<dbReference type="STRING" id="1036779.SAMN04515666_101670"/>
<dbReference type="Gene3D" id="3.40.250.10">
    <property type="entry name" value="Rhodanese-like domain"/>
    <property type="match status" value="2"/>
</dbReference>
<evidence type="ECO:0000256" key="4">
    <source>
        <dbReference type="ARBA" id="ARBA00022737"/>
    </source>
</evidence>
<dbReference type="SUPFAM" id="SSF52821">
    <property type="entry name" value="Rhodanese/Cell cycle control phosphatase"/>
    <property type="match status" value="2"/>
</dbReference>
<evidence type="ECO:0000256" key="7">
    <source>
        <dbReference type="ARBA" id="ARBA00070833"/>
    </source>
</evidence>
<dbReference type="GO" id="GO:0004792">
    <property type="term" value="F:thiosulfate-cyanide sulfurtransferase activity"/>
    <property type="evidence" value="ECO:0007669"/>
    <property type="project" value="TreeGrafter"/>
</dbReference>
<organism evidence="10 11">
    <name type="scientific">Bosea lupini</name>
    <dbReference type="NCBI Taxonomy" id="1036779"/>
    <lineage>
        <taxon>Bacteria</taxon>
        <taxon>Pseudomonadati</taxon>
        <taxon>Pseudomonadota</taxon>
        <taxon>Alphaproteobacteria</taxon>
        <taxon>Hyphomicrobiales</taxon>
        <taxon>Boseaceae</taxon>
        <taxon>Bosea</taxon>
    </lineage>
</organism>
<dbReference type="InterPro" id="IPR001763">
    <property type="entry name" value="Rhodanese-like_dom"/>
</dbReference>
<feature type="domain" description="Rhodanese" evidence="9">
    <location>
        <begin position="166"/>
        <end position="279"/>
    </location>
</feature>